<feature type="region of interest" description="Disordered" evidence="1">
    <location>
        <begin position="52"/>
        <end position="72"/>
    </location>
</feature>
<keyword evidence="3" id="KW-1185">Reference proteome</keyword>
<dbReference type="AlphaFoldDB" id="A0A7J6VTT4"/>
<feature type="compositionally biased region" description="Basic and acidic residues" evidence="1">
    <location>
        <begin position="52"/>
        <end position="62"/>
    </location>
</feature>
<feature type="compositionally biased region" description="Low complexity" evidence="1">
    <location>
        <begin position="63"/>
        <end position="72"/>
    </location>
</feature>
<accession>A0A7J6VTT4</accession>
<reference evidence="2 3" key="1">
    <citation type="submission" date="2020-06" db="EMBL/GenBank/DDBJ databases">
        <title>Transcriptomic and genomic resources for Thalictrum thalictroides and T. hernandezii: Facilitating candidate gene discovery in an emerging model plant lineage.</title>
        <authorList>
            <person name="Arias T."/>
            <person name="Riano-Pachon D.M."/>
            <person name="Di Stilio V.S."/>
        </authorList>
    </citation>
    <scope>NUCLEOTIDE SEQUENCE [LARGE SCALE GENOMIC DNA]</scope>
    <source>
        <strain evidence="3">cv. WT478/WT964</strain>
        <tissue evidence="2">Leaves</tissue>
    </source>
</reference>
<evidence type="ECO:0000313" key="3">
    <source>
        <dbReference type="Proteomes" id="UP000554482"/>
    </source>
</evidence>
<protein>
    <submittedName>
        <fullName evidence="2">Uncharacterized protein</fullName>
    </submittedName>
</protein>
<sequence>MVIDLSIYEIAFSYEFYYSKEGMELPKNLLFYDAKGSAIEAEVYHGYQSDDEERKTFKKDSRQSQVPSSSSL</sequence>
<organism evidence="2 3">
    <name type="scientific">Thalictrum thalictroides</name>
    <name type="common">Rue-anemone</name>
    <name type="synonym">Anemone thalictroides</name>
    <dbReference type="NCBI Taxonomy" id="46969"/>
    <lineage>
        <taxon>Eukaryota</taxon>
        <taxon>Viridiplantae</taxon>
        <taxon>Streptophyta</taxon>
        <taxon>Embryophyta</taxon>
        <taxon>Tracheophyta</taxon>
        <taxon>Spermatophyta</taxon>
        <taxon>Magnoliopsida</taxon>
        <taxon>Ranunculales</taxon>
        <taxon>Ranunculaceae</taxon>
        <taxon>Thalictroideae</taxon>
        <taxon>Thalictrum</taxon>
    </lineage>
</organism>
<evidence type="ECO:0000313" key="2">
    <source>
        <dbReference type="EMBL" id="KAF5188499.1"/>
    </source>
</evidence>
<dbReference type="EMBL" id="JABWDY010026683">
    <property type="protein sequence ID" value="KAF5188499.1"/>
    <property type="molecule type" value="Genomic_DNA"/>
</dbReference>
<evidence type="ECO:0000256" key="1">
    <source>
        <dbReference type="SAM" id="MobiDB-lite"/>
    </source>
</evidence>
<name>A0A7J6VTT4_THATH</name>
<gene>
    <name evidence="2" type="ORF">FRX31_021916</name>
</gene>
<dbReference type="Proteomes" id="UP000554482">
    <property type="component" value="Unassembled WGS sequence"/>
</dbReference>
<comment type="caution">
    <text evidence="2">The sequence shown here is derived from an EMBL/GenBank/DDBJ whole genome shotgun (WGS) entry which is preliminary data.</text>
</comment>
<proteinExistence type="predicted"/>